<feature type="coiled-coil region" evidence="1">
    <location>
        <begin position="762"/>
        <end position="794"/>
    </location>
</feature>
<proteinExistence type="predicted"/>
<keyword evidence="3" id="KW-0812">Transmembrane</keyword>
<feature type="region of interest" description="Disordered" evidence="2">
    <location>
        <begin position="234"/>
        <end position="328"/>
    </location>
</feature>
<dbReference type="GO" id="GO:0006281">
    <property type="term" value="P:DNA repair"/>
    <property type="evidence" value="ECO:0007669"/>
    <property type="project" value="InterPro"/>
</dbReference>
<feature type="transmembrane region" description="Helical" evidence="3">
    <location>
        <begin position="1957"/>
        <end position="1979"/>
    </location>
</feature>
<sequence>MGNRRWFNIESKSFEFALEVHGGSVGVSIIERGRNSVSGITLGTKGSTWLRKGMAEVHKLPPDQGYVRTLRDEGKTIILQKNRNARGRFISVIEYGVQRSQGSVIILEGHELWGWRGFSLAIEGLFGNSKPVSGTAGTSSGGSKVVSSTRVVPISVKGQLPPEGNGYKSAVINGIDIPEIKGYNSGNISARNKGNTQGNNKEVNAIGDIRLQFKICIGHSGKWEVEEAKIVDHEPVRNTRPSHVPLTKPVDRPGSTQNQTQVKPGASRQRQQGFIKPKTFWRPVTPSTTTSGLVNGPDPQAHSSPKSQKSQKPLEIAGTSESHGQGSDNAIVVYEKVNDGDGEENSTQSNLELTTTDESEEPKASSEFFDDDEGAIVTVGDGESDGFSDSDDMKEVTEMEENSPIWIEPLAMSFPTEEVLRLLSEIESAGLRRPSSIPKTPKATTAQRGHRELRGLLSIVNYEAGNSRRTTVNSGGPLRKWKADLVCLQETKLSVVSRGLIGSLWGGRHVDWLFVGSQGASGGILLIWDKRYMERIDEALGHFSASCKFCMVSTGVEWAFSGVYGPHNSTDRGLLWEELSGVHGWWEVPWVVGGDFNVVRYPSERLGAVQLTSGMQGFSDFISSNDLIDIPMMGGRYTWSNTHSKSRLDRFLYTPTVEDLFSNIVQRRLPHLLSDHCPILLECGIFRRGKTPFRFENMWLQAEGFMDKVRGWWDSYDFHGSPSFVLSNKLKALKMDLKKWNREEFGCVVERINSLEASIKALEEVEESRALSEAERSQKERDTVELEKTLLLEEISWRQKSRSLWLREGDKNTRFFHRIANSHRRNNTIERIAVDGEVFTDPAKINQKLVDFYQNLFFEPGGQRPLLDDLPFSGLDVADMAGLDSQFSEEEVFGALTSMCGDKAPGPDGFSIAFFQSCWSVIKEDLMQVFRHFHVHGTFEKSLNATFLALIPKWPGALDIKDFRPISLVTGVYKIISKVLANRLKNVMDKIVSNSQNAFVGGRQILDLVLIANECLDSRLKSGQSGVLCKLDMEKAYDHVDWNFLIYMLRRCGFSTTWRRWIFNCISSARFSILVNGSPTGFFESSRGLRQGDPLSPFLFLIVMEALSRLLAQAETGHFIKGFSVGCPEEESLDISHLLFADDTLILCGPDPIQLRYLKGVFIWFQAVSGLKINMRKSELVPVGDEVEVEELAEILGCKVSSLPLHYLGLPLGSGYKDISVWANIIEKTERRLAGWKRMYLSKGGRLTLIKSTLSNLPTYYLSLFPIPKEIAHRLEKIQRDFLWGGMGEEFKFHLVNWKQICTPIQSGGLGIRNLTLFNQALLGKWLWRFATEKRALWRRVIALKYGSLVGDWCSGPVSEPYGVSLWKSISRGWTDFSSFVCYKVGDGSHIKFWTDKWCGESPLRLQFPDLYRMARLKNALVQDVLVIHSSNIHWDVRFFREAQDWEIELIAKFMDLLYSVNVRPAEADAICWCPSSHKIFEVKSFYKLLQPAAAQSFPWKKVWRSRAPSKVNFFIWTAALGKILTTDNLRKRRLFVLDWCGMCKRDGESVDHLLLHCLIAHEIWDLAFSMFGVHWVMPRRVLDLLLCWPELPKQKAGVIWRLIPHCIMWCLWRERNARCFEGCELPIQDLKKFVLNTLWKWAAAQGLVSGSSFLDFIDTCSLSLIEKIQCNFLWRVKEVGTNFHLVNWGTVCSLITYAGLGVKKLDVFNKALLVKWLWRFGPQLSLWHRVIALKYETLSGGWITSTRGAHGCGLWSISSGWSDFVQYVEFEVGVGDHIRFWDDIWCGNRPLKDVFPDLYSISSNRQANIVAFLNHPASGSRPEWNVTLSRNFNDWEMEGVASFIEFIHSHTNYKVGGDGLWWRLKGNGLFDIKSFYNALRDFHPVNFPRKAIWGAHTPRRVSFFAWAATWGRILTEDNLKRRGFQLVGWCSMCRCDGETISHLLLHCEVAYGSWTFVFWTFGILWVLPGCVLDLFFGWHDWLGKNQSKIWNLVPSCLFWTLWQEQNNRIFENVECIDS</sequence>
<reference evidence="5" key="1">
    <citation type="submission" date="2018-02" db="EMBL/GenBank/DDBJ databases">
        <authorList>
            <person name="Cohen D.B."/>
            <person name="Kent A.D."/>
        </authorList>
    </citation>
    <scope>NUCLEOTIDE SEQUENCE</scope>
</reference>
<dbReference type="PROSITE" id="PS00726">
    <property type="entry name" value="AP_NUCLEASE_F1_1"/>
    <property type="match status" value="1"/>
</dbReference>
<dbReference type="PROSITE" id="PS50878">
    <property type="entry name" value="RT_POL"/>
    <property type="match status" value="1"/>
</dbReference>
<feature type="compositionally biased region" description="Polar residues" evidence="2">
    <location>
        <begin position="345"/>
        <end position="354"/>
    </location>
</feature>
<evidence type="ECO:0000313" key="5">
    <source>
        <dbReference type="EMBL" id="SPD13029.1"/>
    </source>
</evidence>
<organism evidence="5">
    <name type="scientific">Fagus sylvatica</name>
    <name type="common">Beechnut</name>
    <dbReference type="NCBI Taxonomy" id="28930"/>
    <lineage>
        <taxon>Eukaryota</taxon>
        <taxon>Viridiplantae</taxon>
        <taxon>Streptophyta</taxon>
        <taxon>Embryophyta</taxon>
        <taxon>Tracheophyta</taxon>
        <taxon>Spermatophyta</taxon>
        <taxon>Magnoliopsida</taxon>
        <taxon>eudicotyledons</taxon>
        <taxon>Gunneridae</taxon>
        <taxon>Pentapetalae</taxon>
        <taxon>rosids</taxon>
        <taxon>fabids</taxon>
        <taxon>Fagales</taxon>
        <taxon>Fagaceae</taxon>
        <taxon>Fagus</taxon>
    </lineage>
</organism>
<keyword evidence="3" id="KW-1133">Transmembrane helix</keyword>
<dbReference type="Gene3D" id="3.60.10.10">
    <property type="entry name" value="Endonuclease/exonuclease/phosphatase"/>
    <property type="match status" value="1"/>
</dbReference>
<dbReference type="InterPro" id="IPR036691">
    <property type="entry name" value="Endo/exonu/phosph_ase_sf"/>
</dbReference>
<dbReference type="InterPro" id="IPR026960">
    <property type="entry name" value="RVT-Znf"/>
</dbReference>
<feature type="domain" description="Reverse transcriptase" evidence="4">
    <location>
        <begin position="932"/>
        <end position="1212"/>
    </location>
</feature>
<evidence type="ECO:0000256" key="1">
    <source>
        <dbReference type="SAM" id="Coils"/>
    </source>
</evidence>
<dbReference type="SUPFAM" id="SSF56672">
    <property type="entry name" value="DNA/RNA polymerases"/>
    <property type="match status" value="1"/>
</dbReference>
<keyword evidence="1" id="KW-0175">Coiled coil</keyword>
<dbReference type="InterPro" id="IPR020847">
    <property type="entry name" value="AP_endonuclease_F1_BS"/>
</dbReference>
<dbReference type="Pfam" id="PF13966">
    <property type="entry name" value="zf-RVT"/>
    <property type="match status" value="2"/>
</dbReference>
<dbReference type="InterPro" id="IPR043502">
    <property type="entry name" value="DNA/RNA_pol_sf"/>
</dbReference>
<dbReference type="GO" id="GO:0003677">
    <property type="term" value="F:DNA binding"/>
    <property type="evidence" value="ECO:0007669"/>
    <property type="project" value="InterPro"/>
</dbReference>
<name>A0A2N9HN44_FAGSY</name>
<evidence type="ECO:0000256" key="2">
    <source>
        <dbReference type="SAM" id="MobiDB-lite"/>
    </source>
</evidence>
<dbReference type="SUPFAM" id="SSF56219">
    <property type="entry name" value="DNase I-like"/>
    <property type="match status" value="1"/>
</dbReference>
<evidence type="ECO:0000256" key="3">
    <source>
        <dbReference type="SAM" id="Phobius"/>
    </source>
</evidence>
<accession>A0A2N9HN44</accession>
<feature type="region of interest" description="Disordered" evidence="2">
    <location>
        <begin position="340"/>
        <end position="367"/>
    </location>
</feature>
<dbReference type="PANTHER" id="PTHR33116:SF78">
    <property type="entry name" value="OS12G0587133 PROTEIN"/>
    <property type="match status" value="1"/>
</dbReference>
<dbReference type="Pfam" id="PF00078">
    <property type="entry name" value="RVT_1"/>
    <property type="match status" value="1"/>
</dbReference>
<feature type="compositionally biased region" description="Low complexity" evidence="2">
    <location>
        <begin position="299"/>
        <end position="313"/>
    </location>
</feature>
<gene>
    <name evidence="5" type="ORF">FSB_LOCUS40911</name>
</gene>
<dbReference type="Pfam" id="PF03372">
    <property type="entry name" value="Exo_endo_phos"/>
    <property type="match status" value="1"/>
</dbReference>
<dbReference type="InterPro" id="IPR005135">
    <property type="entry name" value="Endo/exonuclease/phosphatase"/>
</dbReference>
<feature type="compositionally biased region" description="Polar residues" evidence="2">
    <location>
        <begin position="319"/>
        <end position="328"/>
    </location>
</feature>
<protein>
    <recommendedName>
        <fullName evidence="4">Reverse transcriptase domain-containing protein</fullName>
    </recommendedName>
</protein>
<dbReference type="InterPro" id="IPR000477">
    <property type="entry name" value="RT_dom"/>
</dbReference>
<dbReference type="PANTHER" id="PTHR33116">
    <property type="entry name" value="REVERSE TRANSCRIPTASE ZINC-BINDING DOMAIN-CONTAINING PROTEIN-RELATED-RELATED"/>
    <property type="match status" value="1"/>
</dbReference>
<evidence type="ECO:0000259" key="4">
    <source>
        <dbReference type="PROSITE" id="PS50878"/>
    </source>
</evidence>
<dbReference type="GO" id="GO:0004519">
    <property type="term" value="F:endonuclease activity"/>
    <property type="evidence" value="ECO:0007669"/>
    <property type="project" value="InterPro"/>
</dbReference>
<dbReference type="EMBL" id="OIVN01003702">
    <property type="protein sequence ID" value="SPD13029.1"/>
    <property type="molecule type" value="Genomic_DNA"/>
</dbReference>
<dbReference type="CDD" id="cd01650">
    <property type="entry name" value="RT_nLTR_like"/>
    <property type="match status" value="1"/>
</dbReference>
<keyword evidence="3" id="KW-0472">Membrane</keyword>
<feature type="compositionally biased region" description="Polar residues" evidence="2">
    <location>
        <begin position="254"/>
        <end position="272"/>
    </location>
</feature>